<proteinExistence type="predicted"/>
<keyword evidence="3" id="KW-1185">Reference proteome</keyword>
<dbReference type="AlphaFoldDB" id="A0A6A5V1T7"/>
<gene>
    <name evidence="2" type="ORF">BU23DRAFT_581968</name>
</gene>
<reference evidence="2" key="1">
    <citation type="journal article" date="2020" name="Stud. Mycol.">
        <title>101 Dothideomycetes genomes: a test case for predicting lifestyles and emergence of pathogens.</title>
        <authorList>
            <person name="Haridas S."/>
            <person name="Albert R."/>
            <person name="Binder M."/>
            <person name="Bloem J."/>
            <person name="Labutti K."/>
            <person name="Salamov A."/>
            <person name="Andreopoulos B."/>
            <person name="Baker S."/>
            <person name="Barry K."/>
            <person name="Bills G."/>
            <person name="Bluhm B."/>
            <person name="Cannon C."/>
            <person name="Castanera R."/>
            <person name="Culley D."/>
            <person name="Daum C."/>
            <person name="Ezra D."/>
            <person name="Gonzalez J."/>
            <person name="Henrissat B."/>
            <person name="Kuo A."/>
            <person name="Liang C."/>
            <person name="Lipzen A."/>
            <person name="Lutzoni F."/>
            <person name="Magnuson J."/>
            <person name="Mondo S."/>
            <person name="Nolan M."/>
            <person name="Ohm R."/>
            <person name="Pangilinan J."/>
            <person name="Park H.-J."/>
            <person name="Ramirez L."/>
            <person name="Alfaro M."/>
            <person name="Sun H."/>
            <person name="Tritt A."/>
            <person name="Yoshinaga Y."/>
            <person name="Zwiers L.-H."/>
            <person name="Turgeon B."/>
            <person name="Goodwin S."/>
            <person name="Spatafora J."/>
            <person name="Crous P."/>
            <person name="Grigoriev I."/>
        </authorList>
    </citation>
    <scope>NUCLEOTIDE SEQUENCE</scope>
    <source>
        <strain evidence="2">CBS 107.79</strain>
    </source>
</reference>
<keyword evidence="1" id="KW-0732">Signal</keyword>
<feature type="chain" id="PRO_5025404959" evidence="1">
    <location>
        <begin position="18"/>
        <end position="176"/>
    </location>
</feature>
<dbReference type="OrthoDB" id="3795630at2759"/>
<organism evidence="2 3">
    <name type="scientific">Bimuria novae-zelandiae CBS 107.79</name>
    <dbReference type="NCBI Taxonomy" id="1447943"/>
    <lineage>
        <taxon>Eukaryota</taxon>
        <taxon>Fungi</taxon>
        <taxon>Dikarya</taxon>
        <taxon>Ascomycota</taxon>
        <taxon>Pezizomycotina</taxon>
        <taxon>Dothideomycetes</taxon>
        <taxon>Pleosporomycetidae</taxon>
        <taxon>Pleosporales</taxon>
        <taxon>Massarineae</taxon>
        <taxon>Didymosphaeriaceae</taxon>
        <taxon>Bimuria</taxon>
    </lineage>
</organism>
<sequence length="176" mass="18092">MYITYLCAAALSATVSADFMVYTDPPIPTSAIPATADSAWTTSVFLNARLAWGQFTSAQGSTYESSVSSAASEVRAFASSHSNYSIPAEVTDDAAETTFFSKPDWYDALPTGVRQFKEQQVSDQFSIVRSIIADDTTTGASSATGTGSPGAAAPTPKAGLGVGFGAMGAVAAGLFL</sequence>
<evidence type="ECO:0000256" key="1">
    <source>
        <dbReference type="SAM" id="SignalP"/>
    </source>
</evidence>
<feature type="signal peptide" evidence="1">
    <location>
        <begin position="1"/>
        <end position="17"/>
    </location>
</feature>
<dbReference type="Proteomes" id="UP000800036">
    <property type="component" value="Unassembled WGS sequence"/>
</dbReference>
<accession>A0A6A5V1T7</accession>
<evidence type="ECO:0000313" key="3">
    <source>
        <dbReference type="Proteomes" id="UP000800036"/>
    </source>
</evidence>
<dbReference type="EMBL" id="ML976699">
    <property type="protein sequence ID" value="KAF1970640.1"/>
    <property type="molecule type" value="Genomic_DNA"/>
</dbReference>
<protein>
    <submittedName>
        <fullName evidence="2">Uncharacterized protein</fullName>
    </submittedName>
</protein>
<evidence type="ECO:0000313" key="2">
    <source>
        <dbReference type="EMBL" id="KAF1970640.1"/>
    </source>
</evidence>
<name>A0A6A5V1T7_9PLEO</name>